<dbReference type="GO" id="GO:0036088">
    <property type="term" value="P:D-serine catabolic process"/>
    <property type="evidence" value="ECO:0007669"/>
    <property type="project" value="TreeGrafter"/>
</dbReference>
<comment type="caution">
    <text evidence="1">The sequence shown here is derived from an EMBL/GenBank/DDBJ whole genome shotgun (WGS) entry which is preliminary data.</text>
</comment>
<dbReference type="eggNOG" id="COG3616">
    <property type="taxonomic scope" value="Bacteria"/>
</dbReference>
<accession>W9G1S2</accession>
<sequence>MPRRHLAPVAARLSSATAHLPAPLAVVDVEAFDANAALLVQRAHGLPIRLATKSLRSRPLIERALGHPGFDGLMCYSLREAIWWARSGRSNIMVAYPSVDVPALTELAGDPALVAAVAVMIDSVEHVDFIAREVDRPAGLRVAVDVDASLRIGPAHLGVRRSPLRTPADVEAVIRRAQERGLVVAGLMFYDAQIAGLPDSSVAVRQVKARSHRELLGRRAEIVSAARSLADLDFVNGGGTGSLHVTGIDPSLTELAAGSGLYAPTLFDGYDGLDLEPAAFFGTPVVRRPAPGIVTTYSGGYVASGPPGWSRVPTPLAEQGLELIRTEGTGEVQTPLRGSAADPLSLGDRVWFRHAKAGELAERFTEFVLVAGEETLGTAATYRGEGQCFG</sequence>
<evidence type="ECO:0000313" key="2">
    <source>
        <dbReference type="Proteomes" id="UP000019489"/>
    </source>
</evidence>
<keyword evidence="2" id="KW-1185">Reference proteome</keyword>
<dbReference type="OrthoDB" id="2445260at2"/>
<evidence type="ECO:0000313" key="1">
    <source>
        <dbReference type="EMBL" id="EWT00016.1"/>
    </source>
</evidence>
<dbReference type="InterPro" id="IPR051466">
    <property type="entry name" value="D-amino_acid_metab_enzyme"/>
</dbReference>
<organism evidence="1 2">
    <name type="scientific">Intrasporangium oryzae NRRL B-24470</name>
    <dbReference type="NCBI Taxonomy" id="1386089"/>
    <lineage>
        <taxon>Bacteria</taxon>
        <taxon>Bacillati</taxon>
        <taxon>Actinomycetota</taxon>
        <taxon>Actinomycetes</taxon>
        <taxon>Micrococcales</taxon>
        <taxon>Intrasporangiaceae</taxon>
        <taxon>Intrasporangium</taxon>
    </lineage>
</organism>
<dbReference type="PATRIC" id="fig|1386089.3.peg.3771"/>
<dbReference type="Proteomes" id="UP000019489">
    <property type="component" value="Unassembled WGS sequence"/>
</dbReference>
<dbReference type="AlphaFoldDB" id="W9G1S2"/>
<dbReference type="EMBL" id="AWSA01000059">
    <property type="protein sequence ID" value="EWT00016.1"/>
    <property type="molecule type" value="Genomic_DNA"/>
</dbReference>
<dbReference type="InterPro" id="IPR029066">
    <property type="entry name" value="PLP-binding_barrel"/>
</dbReference>
<dbReference type="STRING" id="1386089.N865_18490"/>
<dbReference type="PANTHER" id="PTHR28004">
    <property type="entry name" value="ZGC:162816-RELATED"/>
    <property type="match status" value="1"/>
</dbReference>
<dbReference type="Gene3D" id="3.20.20.10">
    <property type="entry name" value="Alanine racemase"/>
    <property type="match status" value="1"/>
</dbReference>
<protein>
    <submittedName>
        <fullName evidence="1">Alanine racemase</fullName>
    </submittedName>
</protein>
<proteinExistence type="predicted"/>
<dbReference type="GO" id="GO:0008721">
    <property type="term" value="F:D-serine ammonia-lyase activity"/>
    <property type="evidence" value="ECO:0007669"/>
    <property type="project" value="TreeGrafter"/>
</dbReference>
<dbReference type="PANTHER" id="PTHR28004:SF2">
    <property type="entry name" value="D-SERINE DEHYDRATASE"/>
    <property type="match status" value="1"/>
</dbReference>
<reference evidence="1 2" key="1">
    <citation type="submission" date="2013-08" db="EMBL/GenBank/DDBJ databases">
        <title>Intrasporangium oryzae NRRL B-24470.</title>
        <authorList>
            <person name="Liu H."/>
            <person name="Wang G."/>
        </authorList>
    </citation>
    <scope>NUCLEOTIDE SEQUENCE [LARGE SCALE GENOMIC DNA]</scope>
    <source>
        <strain evidence="1 2">NRRL B-24470</strain>
    </source>
</reference>
<gene>
    <name evidence="1" type="ORF">N865_18490</name>
</gene>
<dbReference type="SUPFAM" id="SSF51419">
    <property type="entry name" value="PLP-binding barrel"/>
    <property type="match status" value="1"/>
</dbReference>
<dbReference type="RefSeq" id="WP_034809382.1">
    <property type="nucleotide sequence ID" value="NZ_AWSA01000059.1"/>
</dbReference>
<name>W9G1S2_9MICO</name>